<keyword evidence="11" id="KW-0511">Multifunctional enzyme</keyword>
<dbReference type="GO" id="GO:0005886">
    <property type="term" value="C:plasma membrane"/>
    <property type="evidence" value="ECO:0007669"/>
    <property type="project" value="UniProtKB-SubCell"/>
</dbReference>
<evidence type="ECO:0000256" key="11">
    <source>
        <dbReference type="ARBA" id="ARBA00023268"/>
    </source>
</evidence>
<evidence type="ECO:0000256" key="9">
    <source>
        <dbReference type="ARBA" id="ARBA00022984"/>
    </source>
</evidence>
<dbReference type="InterPro" id="IPR050396">
    <property type="entry name" value="Glycosyltr_51/Transpeptidase"/>
</dbReference>
<evidence type="ECO:0000256" key="7">
    <source>
        <dbReference type="ARBA" id="ARBA00022801"/>
    </source>
</evidence>
<dbReference type="GO" id="GO:0006508">
    <property type="term" value="P:proteolysis"/>
    <property type="evidence" value="ECO:0007669"/>
    <property type="project" value="UniProtKB-KW"/>
</dbReference>
<accession>A0A381R9W7</accession>
<keyword evidence="8" id="KW-0133">Cell shape</keyword>
<gene>
    <name evidence="17" type="ORF">METZ01_LOCUS41399</name>
</gene>
<evidence type="ECO:0000256" key="2">
    <source>
        <dbReference type="ARBA" id="ARBA00022475"/>
    </source>
</evidence>
<keyword evidence="5" id="KW-0328">Glycosyltransferase</keyword>
<evidence type="ECO:0000256" key="1">
    <source>
        <dbReference type="ARBA" id="ARBA00004236"/>
    </source>
</evidence>
<evidence type="ECO:0000256" key="12">
    <source>
        <dbReference type="ARBA" id="ARBA00023316"/>
    </source>
</evidence>
<dbReference type="EMBL" id="UINC01001775">
    <property type="protein sequence ID" value="SUZ88545.1"/>
    <property type="molecule type" value="Genomic_DNA"/>
</dbReference>
<dbReference type="InterPro" id="IPR036950">
    <property type="entry name" value="PBP_transglycosylase"/>
</dbReference>
<dbReference type="GO" id="GO:0008658">
    <property type="term" value="F:penicillin binding"/>
    <property type="evidence" value="ECO:0007669"/>
    <property type="project" value="InterPro"/>
</dbReference>
<dbReference type="GO" id="GO:0071555">
    <property type="term" value="P:cell wall organization"/>
    <property type="evidence" value="ECO:0007669"/>
    <property type="project" value="UniProtKB-KW"/>
</dbReference>
<keyword evidence="7" id="KW-0378">Hydrolase</keyword>
<dbReference type="GO" id="GO:0009252">
    <property type="term" value="P:peptidoglycan biosynthetic process"/>
    <property type="evidence" value="ECO:0007669"/>
    <property type="project" value="UniProtKB-KW"/>
</dbReference>
<dbReference type="GO" id="GO:0008360">
    <property type="term" value="P:regulation of cell shape"/>
    <property type="evidence" value="ECO:0007669"/>
    <property type="project" value="UniProtKB-KW"/>
</dbReference>
<dbReference type="Gene3D" id="3.40.710.10">
    <property type="entry name" value="DD-peptidase/beta-lactamase superfamily"/>
    <property type="match status" value="1"/>
</dbReference>
<keyword evidence="3" id="KW-0121">Carboxypeptidase</keyword>
<dbReference type="Pfam" id="PF00905">
    <property type="entry name" value="Transpeptidase"/>
    <property type="match status" value="1"/>
</dbReference>
<evidence type="ECO:0000256" key="10">
    <source>
        <dbReference type="ARBA" id="ARBA00023136"/>
    </source>
</evidence>
<dbReference type="GO" id="GO:0008955">
    <property type="term" value="F:peptidoglycan glycosyltransferase activity"/>
    <property type="evidence" value="ECO:0007669"/>
    <property type="project" value="UniProtKB-EC"/>
</dbReference>
<keyword evidence="10" id="KW-0472">Membrane</keyword>
<dbReference type="PANTHER" id="PTHR32282">
    <property type="entry name" value="BINDING PROTEIN TRANSPEPTIDASE, PUTATIVE-RELATED"/>
    <property type="match status" value="1"/>
</dbReference>
<evidence type="ECO:0000313" key="17">
    <source>
        <dbReference type="EMBL" id="SUZ88545.1"/>
    </source>
</evidence>
<evidence type="ECO:0000259" key="15">
    <source>
        <dbReference type="Pfam" id="PF00905"/>
    </source>
</evidence>
<reference evidence="17" key="1">
    <citation type="submission" date="2018-05" db="EMBL/GenBank/DDBJ databases">
        <authorList>
            <person name="Lanie J.A."/>
            <person name="Ng W.-L."/>
            <person name="Kazmierczak K.M."/>
            <person name="Andrzejewski T.M."/>
            <person name="Davidsen T.M."/>
            <person name="Wayne K.J."/>
            <person name="Tettelin H."/>
            <person name="Glass J.I."/>
            <person name="Rusch D."/>
            <person name="Podicherti R."/>
            <person name="Tsui H.-C.T."/>
            <person name="Winkler M.E."/>
        </authorList>
    </citation>
    <scope>NUCLEOTIDE SEQUENCE</scope>
</reference>
<dbReference type="GO" id="GO:0004180">
    <property type="term" value="F:carboxypeptidase activity"/>
    <property type="evidence" value="ECO:0007669"/>
    <property type="project" value="UniProtKB-KW"/>
</dbReference>
<dbReference type="InterPro" id="IPR001264">
    <property type="entry name" value="Glyco_trans_51"/>
</dbReference>
<protein>
    <recommendedName>
        <fullName evidence="13">peptidoglycan glycosyltransferase</fullName>
        <ecNumber evidence="13">2.4.99.28</ecNumber>
    </recommendedName>
</protein>
<keyword evidence="6" id="KW-0808">Transferase</keyword>
<dbReference type="InterPro" id="IPR001460">
    <property type="entry name" value="PCN-bd_Tpept"/>
</dbReference>
<keyword evidence="12" id="KW-0961">Cell wall biogenesis/degradation</keyword>
<feature type="domain" description="Glycosyl transferase family 51" evidence="16">
    <location>
        <begin position="1"/>
        <end position="137"/>
    </location>
</feature>
<dbReference type="SUPFAM" id="SSF56601">
    <property type="entry name" value="beta-lactamase/transpeptidase-like"/>
    <property type="match status" value="1"/>
</dbReference>
<evidence type="ECO:0000256" key="8">
    <source>
        <dbReference type="ARBA" id="ARBA00022960"/>
    </source>
</evidence>
<name>A0A381R9W7_9ZZZZ</name>
<evidence type="ECO:0000256" key="4">
    <source>
        <dbReference type="ARBA" id="ARBA00022670"/>
    </source>
</evidence>
<evidence type="ECO:0000256" key="13">
    <source>
        <dbReference type="ARBA" id="ARBA00044770"/>
    </source>
</evidence>
<keyword evidence="2" id="KW-1003">Cell membrane</keyword>
<evidence type="ECO:0000259" key="16">
    <source>
        <dbReference type="Pfam" id="PF00912"/>
    </source>
</evidence>
<dbReference type="EC" id="2.4.99.28" evidence="13"/>
<dbReference type="AlphaFoldDB" id="A0A381R9W7"/>
<dbReference type="InterPro" id="IPR012338">
    <property type="entry name" value="Beta-lactam/transpept-like"/>
</dbReference>
<keyword evidence="4" id="KW-0645">Protease</keyword>
<evidence type="ECO:0000256" key="14">
    <source>
        <dbReference type="ARBA" id="ARBA00049902"/>
    </source>
</evidence>
<organism evidence="17">
    <name type="scientific">marine metagenome</name>
    <dbReference type="NCBI Taxonomy" id="408172"/>
    <lineage>
        <taxon>unclassified sequences</taxon>
        <taxon>metagenomes</taxon>
        <taxon>ecological metagenomes</taxon>
    </lineage>
</organism>
<dbReference type="InterPro" id="IPR023346">
    <property type="entry name" value="Lysozyme-like_dom_sf"/>
</dbReference>
<evidence type="ECO:0000256" key="5">
    <source>
        <dbReference type="ARBA" id="ARBA00022676"/>
    </source>
</evidence>
<evidence type="ECO:0000256" key="3">
    <source>
        <dbReference type="ARBA" id="ARBA00022645"/>
    </source>
</evidence>
<sequence length="601" mass="68130">MASEDARFFQHRGVDAFRLISAFWTNLRSGSYKEGASTITQQLVKLTLLSPEKTLFRKFREIAISISLEMKFSKQKILEYYLNTVYLGHGNFGVEQASLTYFNKHAENLTLAQASFLAALLKKPEVYLRLTRSHKANTEYFSSVQLEEAVSRQHAILLRLKKLNWITSEEYRTAIQEKMRVHLPNQGRGFGRYFTQHVIKLLKIKHGFEIIYGEGLRIYTTLDSDLQRLLETVVDSEIASSVSAKRQVAMVSLVPQTGNVLALIGGRNYTKTQFNRATQALRQPGSAFKPFVYAEALEQGFSVNSVLKDQQLFYEWENERGEIQVYSPGNYDGKYGEERQFINENGFTYFTDQMTLSKALEQSINTIAVQLLDAVGIQNVRKRLKRLGLRLGNKTGLCLALGCSEMSLLQLSAAYGPFINGGRYAPPVFILRIENWAGRTIYERKTKDTIIQESVYSEWTAHQINQMLKGVVRRGTARSAVWNNAPESLAGKTGTSSQNRDAWFVGYVPQLITGVWLGNDDDSPMSGEQGGRTPTLLWMKTMQQAFPTLSEQNVVPEFPQVRIKTCTVSGKQATRFCPEAVYYDYPPYETELPLCNVHAAF</sequence>
<keyword evidence="9" id="KW-0573">Peptidoglycan synthesis</keyword>
<evidence type="ECO:0000256" key="6">
    <source>
        <dbReference type="ARBA" id="ARBA00022679"/>
    </source>
</evidence>
<proteinExistence type="predicted"/>
<dbReference type="PANTHER" id="PTHR32282:SF11">
    <property type="entry name" value="PENICILLIN-BINDING PROTEIN 1B"/>
    <property type="match status" value="1"/>
</dbReference>
<comment type="subcellular location">
    <subcellularLocation>
        <location evidence="1">Cell membrane</location>
    </subcellularLocation>
</comment>
<dbReference type="Pfam" id="PF00912">
    <property type="entry name" value="Transgly"/>
    <property type="match status" value="1"/>
</dbReference>
<feature type="domain" description="Penicillin-binding protein transpeptidase" evidence="15">
    <location>
        <begin position="251"/>
        <end position="510"/>
    </location>
</feature>
<comment type="catalytic activity">
    <reaction evidence="14">
        <text>[GlcNAc-(1-&gt;4)-Mur2Ac(oyl-L-Ala-gamma-D-Glu-L-Lys-D-Ala-D-Ala)](n)-di-trans,octa-cis-undecaprenyl diphosphate + beta-D-GlcNAc-(1-&gt;4)-Mur2Ac(oyl-L-Ala-gamma-D-Glu-L-Lys-D-Ala-D-Ala)-di-trans,octa-cis-undecaprenyl diphosphate = [GlcNAc-(1-&gt;4)-Mur2Ac(oyl-L-Ala-gamma-D-Glu-L-Lys-D-Ala-D-Ala)](n+1)-di-trans,octa-cis-undecaprenyl diphosphate + di-trans,octa-cis-undecaprenyl diphosphate + H(+)</text>
        <dbReference type="Rhea" id="RHEA:23708"/>
        <dbReference type="Rhea" id="RHEA-COMP:9602"/>
        <dbReference type="Rhea" id="RHEA-COMP:9603"/>
        <dbReference type="ChEBI" id="CHEBI:15378"/>
        <dbReference type="ChEBI" id="CHEBI:58405"/>
        <dbReference type="ChEBI" id="CHEBI:60033"/>
        <dbReference type="ChEBI" id="CHEBI:78435"/>
        <dbReference type="EC" id="2.4.99.28"/>
    </reaction>
</comment>
<dbReference type="GO" id="GO:0030288">
    <property type="term" value="C:outer membrane-bounded periplasmic space"/>
    <property type="evidence" value="ECO:0007669"/>
    <property type="project" value="TreeGrafter"/>
</dbReference>
<dbReference type="Gene3D" id="1.10.3810.10">
    <property type="entry name" value="Biosynthetic peptidoglycan transglycosylase-like"/>
    <property type="match status" value="1"/>
</dbReference>
<dbReference type="SUPFAM" id="SSF53955">
    <property type="entry name" value="Lysozyme-like"/>
    <property type="match status" value="1"/>
</dbReference>